<name>A0A3B0ZVG2_9ZZZZ</name>
<reference evidence="1" key="1">
    <citation type="submission" date="2018-06" db="EMBL/GenBank/DDBJ databases">
        <authorList>
            <person name="Zhirakovskaya E."/>
        </authorList>
    </citation>
    <scope>NUCLEOTIDE SEQUENCE</scope>
</reference>
<organism evidence="1">
    <name type="scientific">hydrothermal vent metagenome</name>
    <dbReference type="NCBI Taxonomy" id="652676"/>
    <lineage>
        <taxon>unclassified sequences</taxon>
        <taxon>metagenomes</taxon>
        <taxon>ecological metagenomes</taxon>
    </lineage>
</organism>
<dbReference type="AlphaFoldDB" id="A0A3B0ZVG2"/>
<dbReference type="EMBL" id="UOFR01000011">
    <property type="protein sequence ID" value="VAW91412.1"/>
    <property type="molecule type" value="Genomic_DNA"/>
</dbReference>
<proteinExistence type="predicted"/>
<evidence type="ECO:0000313" key="1">
    <source>
        <dbReference type="EMBL" id="VAW91412.1"/>
    </source>
</evidence>
<protein>
    <submittedName>
        <fullName evidence="1">Uncharacterized protein</fullName>
    </submittedName>
</protein>
<sequence length="329" mass="37678">MNVECFSQRLLNPFRGVMNVICFEAAEAVTTDGVRWEIYVNNDDRLKGLPTGQYIQTSDIRYGSWTQEEGLCRGPIFPSSDFKRLEEMGAIVYEAVLDLHDSLPFGFSDTYELWLLDTDQQPLALLHSVTQPHEIKLNIPIQWRAGNHCQKTFRPDIDVVIGEDMTAAEMLMLHINMAAGFPQQARWYQRENNGSAEHVATVLSSADSKDEDTGSILSASAFPELFISEITDNDDFNRLRDAFIDWQAPWILLLPNLTAEKRQYFEQLARKQALLVDAQHRLYPEVIDQEAIKGARVEAMMRKTNPDEDEKEDILSTWYLELGENERGK</sequence>
<gene>
    <name evidence="1" type="ORF">MNBD_GAMMA21-896</name>
</gene>
<accession>A0A3B0ZVG2</accession>